<evidence type="ECO:0000313" key="2">
    <source>
        <dbReference type="Proteomes" id="UP000320876"/>
    </source>
</evidence>
<evidence type="ECO:0008006" key="3">
    <source>
        <dbReference type="Google" id="ProtNLM"/>
    </source>
</evidence>
<dbReference type="EMBL" id="VFML01000001">
    <property type="protein sequence ID" value="TQJ00768.1"/>
    <property type="molecule type" value="Genomic_DNA"/>
</dbReference>
<dbReference type="Proteomes" id="UP000320876">
    <property type="component" value="Unassembled WGS sequence"/>
</dbReference>
<keyword evidence="2" id="KW-1185">Reference proteome</keyword>
<protein>
    <recommendedName>
        <fullName evidence="3">Ketohydroxyglutarate aldolase</fullName>
    </recommendedName>
</protein>
<dbReference type="AlphaFoldDB" id="A0A542DCG1"/>
<proteinExistence type="predicted"/>
<reference evidence="1 2" key="1">
    <citation type="submission" date="2019-06" db="EMBL/GenBank/DDBJ databases">
        <title>Sequencing the genomes of 1000 actinobacteria strains.</title>
        <authorList>
            <person name="Klenk H.-P."/>
        </authorList>
    </citation>
    <scope>NUCLEOTIDE SEQUENCE [LARGE SCALE GENOMIC DNA]</scope>
    <source>
        <strain evidence="1 2">DSM 45679</strain>
    </source>
</reference>
<comment type="caution">
    <text evidence="1">The sequence shown here is derived from an EMBL/GenBank/DDBJ whole genome shotgun (WGS) entry which is preliminary data.</text>
</comment>
<gene>
    <name evidence="1" type="ORF">FB471_0417</name>
</gene>
<evidence type="ECO:0000313" key="1">
    <source>
        <dbReference type="EMBL" id="TQJ00768.1"/>
    </source>
</evidence>
<accession>A0A542DCG1</accession>
<sequence length="82" mass="8823">MEPEHEVIVSVTEEGMARLDRVVADLRAAGLVVREVLGPLGMVTGSVRAGTAATLPDVPGVLDVEYARSYQLPPENGPRERR</sequence>
<organism evidence="1 2">
    <name type="scientific">Amycolatopsis cihanbeyliensis</name>
    <dbReference type="NCBI Taxonomy" id="1128664"/>
    <lineage>
        <taxon>Bacteria</taxon>
        <taxon>Bacillati</taxon>
        <taxon>Actinomycetota</taxon>
        <taxon>Actinomycetes</taxon>
        <taxon>Pseudonocardiales</taxon>
        <taxon>Pseudonocardiaceae</taxon>
        <taxon>Amycolatopsis</taxon>
    </lineage>
</organism>
<name>A0A542DCG1_AMYCI</name>
<dbReference type="OrthoDB" id="5007920at2"/>